<sequence>MFTNKPNQVDKDKINLNPNGVNVSIDKNLECYNQFKSSSVNSNISFYKKELCDLNNNNNDLDNSYFSNAKNNYSHDLDEYKIFKNYEDTNFFKRTNSFYKKKNNLDLVGEHPLLKMTPFSPLVDKEPPMIKTLQNLEFNDDYEDDGNEDDENLRILSNSEINYANLVSPLCVQEEEQKEEEKKKKVIKLLK</sequence>
<evidence type="ECO:0000313" key="2">
    <source>
        <dbReference type="Proteomes" id="UP000092321"/>
    </source>
</evidence>
<dbReference type="EMBL" id="LXPE01000008">
    <property type="protein sequence ID" value="OBA27472.1"/>
    <property type="molecule type" value="Genomic_DNA"/>
</dbReference>
<comment type="caution">
    <text evidence="1">The sequence shown here is derived from an EMBL/GenBank/DDBJ whole genome shotgun (WGS) entry which is preliminary data.</text>
</comment>
<organism evidence="1 2">
    <name type="scientific">Hanseniaspora valbyensis NRRL Y-1626</name>
    <dbReference type="NCBI Taxonomy" id="766949"/>
    <lineage>
        <taxon>Eukaryota</taxon>
        <taxon>Fungi</taxon>
        <taxon>Dikarya</taxon>
        <taxon>Ascomycota</taxon>
        <taxon>Saccharomycotina</taxon>
        <taxon>Saccharomycetes</taxon>
        <taxon>Saccharomycodales</taxon>
        <taxon>Saccharomycodaceae</taxon>
        <taxon>Hanseniaspora</taxon>
    </lineage>
</organism>
<reference evidence="2" key="1">
    <citation type="journal article" date="2016" name="Proc. Natl. Acad. Sci. U.S.A.">
        <title>Comparative genomics of biotechnologically important yeasts.</title>
        <authorList>
            <person name="Riley R."/>
            <person name="Haridas S."/>
            <person name="Wolfe K.H."/>
            <person name="Lopes M.R."/>
            <person name="Hittinger C.T."/>
            <person name="Goeker M."/>
            <person name="Salamov A.A."/>
            <person name="Wisecaver J.H."/>
            <person name="Long T.M."/>
            <person name="Calvey C.H."/>
            <person name="Aerts A.L."/>
            <person name="Barry K.W."/>
            <person name="Choi C."/>
            <person name="Clum A."/>
            <person name="Coughlan A.Y."/>
            <person name="Deshpande S."/>
            <person name="Douglass A.P."/>
            <person name="Hanson S.J."/>
            <person name="Klenk H.-P."/>
            <person name="LaButti K.M."/>
            <person name="Lapidus A."/>
            <person name="Lindquist E.A."/>
            <person name="Lipzen A.M."/>
            <person name="Meier-Kolthoff J.P."/>
            <person name="Ohm R.A."/>
            <person name="Otillar R.P."/>
            <person name="Pangilinan J.L."/>
            <person name="Peng Y."/>
            <person name="Rokas A."/>
            <person name="Rosa C.A."/>
            <person name="Scheuner C."/>
            <person name="Sibirny A.A."/>
            <person name="Slot J.C."/>
            <person name="Stielow J.B."/>
            <person name="Sun H."/>
            <person name="Kurtzman C.P."/>
            <person name="Blackwell M."/>
            <person name="Grigoriev I.V."/>
            <person name="Jeffries T.W."/>
        </authorList>
    </citation>
    <scope>NUCLEOTIDE SEQUENCE [LARGE SCALE GENOMIC DNA]</scope>
    <source>
        <strain evidence="2">NRRL Y-1626</strain>
    </source>
</reference>
<protein>
    <submittedName>
        <fullName evidence="1">Uncharacterized protein</fullName>
    </submittedName>
</protein>
<gene>
    <name evidence="1" type="ORF">HANVADRAFT_48141</name>
</gene>
<accession>A0A1B7TFE8</accession>
<keyword evidence="2" id="KW-1185">Reference proteome</keyword>
<proteinExistence type="predicted"/>
<dbReference type="AlphaFoldDB" id="A0A1B7TFE8"/>
<name>A0A1B7TFE8_9ASCO</name>
<dbReference type="Proteomes" id="UP000092321">
    <property type="component" value="Unassembled WGS sequence"/>
</dbReference>
<evidence type="ECO:0000313" key="1">
    <source>
        <dbReference type="EMBL" id="OBA27472.1"/>
    </source>
</evidence>